<protein>
    <submittedName>
        <fullName evidence="3">Uncharacterized protein</fullName>
    </submittedName>
</protein>
<reference evidence="3 4" key="1">
    <citation type="journal article" date="2008" name="Nature">
        <title>The genome of the model beetle and pest Tribolium castaneum.</title>
        <authorList>
            <consortium name="Tribolium Genome Sequencing Consortium"/>
            <person name="Richards S."/>
            <person name="Gibbs R.A."/>
            <person name="Weinstock G.M."/>
            <person name="Brown S.J."/>
            <person name="Denell R."/>
            <person name="Beeman R.W."/>
            <person name="Gibbs R."/>
            <person name="Beeman R.W."/>
            <person name="Brown S.J."/>
            <person name="Bucher G."/>
            <person name="Friedrich M."/>
            <person name="Grimmelikhuijzen C.J."/>
            <person name="Klingler M."/>
            <person name="Lorenzen M."/>
            <person name="Richards S."/>
            <person name="Roth S."/>
            <person name="Schroder R."/>
            <person name="Tautz D."/>
            <person name="Zdobnov E.M."/>
            <person name="Muzny D."/>
            <person name="Gibbs R.A."/>
            <person name="Weinstock G.M."/>
            <person name="Attaway T."/>
            <person name="Bell S."/>
            <person name="Buhay C.J."/>
            <person name="Chandrabose M.N."/>
            <person name="Chavez D."/>
            <person name="Clerk-Blankenburg K.P."/>
            <person name="Cree A."/>
            <person name="Dao M."/>
            <person name="Davis C."/>
            <person name="Chacko J."/>
            <person name="Dinh H."/>
            <person name="Dugan-Rocha S."/>
            <person name="Fowler G."/>
            <person name="Garner T.T."/>
            <person name="Garnes J."/>
            <person name="Gnirke A."/>
            <person name="Hawes A."/>
            <person name="Hernandez J."/>
            <person name="Hines S."/>
            <person name="Holder M."/>
            <person name="Hume J."/>
            <person name="Jhangiani S.N."/>
            <person name="Joshi V."/>
            <person name="Khan Z.M."/>
            <person name="Jackson L."/>
            <person name="Kovar C."/>
            <person name="Kowis A."/>
            <person name="Lee S."/>
            <person name="Lewis L.R."/>
            <person name="Margolis J."/>
            <person name="Morgan M."/>
            <person name="Nazareth L.V."/>
            <person name="Nguyen N."/>
            <person name="Okwuonu G."/>
            <person name="Parker D."/>
            <person name="Richards S."/>
            <person name="Ruiz S.J."/>
            <person name="Santibanez J."/>
            <person name="Savard J."/>
            <person name="Scherer S.E."/>
            <person name="Schneider B."/>
            <person name="Sodergren E."/>
            <person name="Tautz D."/>
            <person name="Vattahil S."/>
            <person name="Villasana D."/>
            <person name="White C.S."/>
            <person name="Wright R."/>
            <person name="Park Y."/>
            <person name="Beeman R.W."/>
            <person name="Lord J."/>
            <person name="Oppert B."/>
            <person name="Lorenzen M."/>
            <person name="Brown S."/>
            <person name="Wang L."/>
            <person name="Savard J."/>
            <person name="Tautz D."/>
            <person name="Richards S."/>
            <person name="Weinstock G."/>
            <person name="Gibbs R.A."/>
            <person name="Liu Y."/>
            <person name="Worley K."/>
            <person name="Weinstock G."/>
            <person name="Elsik C.G."/>
            <person name="Reese J.T."/>
            <person name="Elhaik E."/>
            <person name="Landan G."/>
            <person name="Graur D."/>
            <person name="Arensburger P."/>
            <person name="Atkinson P."/>
            <person name="Beeman R.W."/>
            <person name="Beidler J."/>
            <person name="Brown S.J."/>
            <person name="Demuth J.P."/>
            <person name="Drury D.W."/>
            <person name="Du Y.Z."/>
            <person name="Fujiwara H."/>
            <person name="Lorenzen M."/>
            <person name="Maselli V."/>
            <person name="Osanai M."/>
            <person name="Park Y."/>
            <person name="Robertson H.M."/>
            <person name="Tu Z."/>
            <person name="Wang J.J."/>
            <person name="Wang S."/>
            <person name="Richards S."/>
            <person name="Song H."/>
            <person name="Zhang L."/>
            <person name="Sodergren E."/>
            <person name="Werner D."/>
            <person name="Stanke M."/>
            <person name="Morgenstern B."/>
            <person name="Solovyev V."/>
            <person name="Kosarev P."/>
            <person name="Brown G."/>
            <person name="Chen H.C."/>
            <person name="Ermolaeva O."/>
            <person name="Hlavina W."/>
            <person name="Kapustin Y."/>
            <person name="Kiryutin B."/>
            <person name="Kitts P."/>
            <person name="Maglott D."/>
            <person name="Pruitt K."/>
            <person name="Sapojnikov V."/>
            <person name="Souvorov A."/>
            <person name="Mackey A.J."/>
            <person name="Waterhouse R.M."/>
            <person name="Wyder S."/>
            <person name="Zdobnov E.M."/>
            <person name="Zdobnov E.M."/>
            <person name="Wyder S."/>
            <person name="Kriventseva E.V."/>
            <person name="Kadowaki T."/>
            <person name="Bork P."/>
            <person name="Aranda M."/>
            <person name="Bao R."/>
            <person name="Beermann A."/>
            <person name="Berns N."/>
            <person name="Bolognesi R."/>
            <person name="Bonneton F."/>
            <person name="Bopp D."/>
            <person name="Brown S.J."/>
            <person name="Bucher G."/>
            <person name="Butts T."/>
            <person name="Chaumot A."/>
            <person name="Denell R.E."/>
            <person name="Ferrier D.E."/>
            <person name="Friedrich M."/>
            <person name="Gordon C.M."/>
            <person name="Jindra M."/>
            <person name="Klingler M."/>
            <person name="Lan Q."/>
            <person name="Lattorff H.M."/>
            <person name="Laudet V."/>
            <person name="von Levetsow C."/>
            <person name="Liu Z."/>
            <person name="Lutz R."/>
            <person name="Lynch J.A."/>
            <person name="da Fonseca R.N."/>
            <person name="Posnien N."/>
            <person name="Reuter R."/>
            <person name="Roth S."/>
            <person name="Savard J."/>
            <person name="Schinko J.B."/>
            <person name="Schmitt C."/>
            <person name="Schoppmeier M."/>
            <person name="Schroder R."/>
            <person name="Shippy T.D."/>
            <person name="Simonnet F."/>
            <person name="Marques-Souza H."/>
            <person name="Tautz D."/>
            <person name="Tomoyasu Y."/>
            <person name="Trauner J."/>
            <person name="Van der Zee M."/>
            <person name="Vervoort M."/>
            <person name="Wittkopp N."/>
            <person name="Wimmer E.A."/>
            <person name="Yang X."/>
            <person name="Jones A.K."/>
            <person name="Sattelle D.B."/>
            <person name="Ebert P.R."/>
            <person name="Nelson D."/>
            <person name="Scott J.G."/>
            <person name="Beeman R.W."/>
            <person name="Muthukrishnan S."/>
            <person name="Kramer K.J."/>
            <person name="Arakane Y."/>
            <person name="Beeman R.W."/>
            <person name="Zhu Q."/>
            <person name="Hogenkamp D."/>
            <person name="Dixit R."/>
            <person name="Oppert B."/>
            <person name="Jiang H."/>
            <person name="Zou Z."/>
            <person name="Marshall J."/>
            <person name="Elpidina E."/>
            <person name="Vinokurov K."/>
            <person name="Oppert C."/>
            <person name="Zou Z."/>
            <person name="Evans J."/>
            <person name="Lu Z."/>
            <person name="Zhao P."/>
            <person name="Sumathipala N."/>
            <person name="Altincicek B."/>
            <person name="Vilcinskas A."/>
            <person name="Williams M."/>
            <person name="Hultmark D."/>
            <person name="Hetru C."/>
            <person name="Jiang H."/>
            <person name="Grimmelikhuijzen C.J."/>
            <person name="Hauser F."/>
            <person name="Cazzamali G."/>
            <person name="Williamson M."/>
            <person name="Park Y."/>
            <person name="Li B."/>
            <person name="Tanaka Y."/>
            <person name="Predel R."/>
            <person name="Neupert S."/>
            <person name="Schachtner J."/>
            <person name="Verleyen P."/>
            <person name="Raible F."/>
            <person name="Bork P."/>
            <person name="Friedrich M."/>
            <person name="Walden K.K."/>
            <person name="Robertson H.M."/>
            <person name="Angeli S."/>
            <person name="Foret S."/>
            <person name="Bucher G."/>
            <person name="Schuetz S."/>
            <person name="Maleszka R."/>
            <person name="Wimmer E.A."/>
            <person name="Beeman R.W."/>
            <person name="Lorenzen M."/>
            <person name="Tomoyasu Y."/>
            <person name="Miller S.C."/>
            <person name="Grossmann D."/>
            <person name="Bucher G."/>
        </authorList>
    </citation>
    <scope>NUCLEOTIDE SEQUENCE [LARGE SCALE GENOMIC DNA]</scope>
    <source>
        <strain evidence="3 4">Georgia GA2</strain>
    </source>
</reference>
<dbReference type="PANTHER" id="PTHR46609:SF8">
    <property type="entry name" value="YQAJ VIRAL RECOMBINASE DOMAIN-CONTAINING PROTEIN"/>
    <property type="match status" value="1"/>
</dbReference>
<dbReference type="InterPro" id="IPR011335">
    <property type="entry name" value="Restrct_endonuc-II-like"/>
</dbReference>
<dbReference type="eggNOG" id="ENOG502S0S7">
    <property type="taxonomic scope" value="Eukaryota"/>
</dbReference>
<organism evidence="3 4">
    <name type="scientific">Tribolium castaneum</name>
    <name type="common">Red flour beetle</name>
    <dbReference type="NCBI Taxonomy" id="7070"/>
    <lineage>
        <taxon>Eukaryota</taxon>
        <taxon>Metazoa</taxon>
        <taxon>Ecdysozoa</taxon>
        <taxon>Arthropoda</taxon>
        <taxon>Hexapoda</taxon>
        <taxon>Insecta</taxon>
        <taxon>Pterygota</taxon>
        <taxon>Neoptera</taxon>
        <taxon>Endopterygota</taxon>
        <taxon>Coleoptera</taxon>
        <taxon>Polyphaga</taxon>
        <taxon>Cucujiformia</taxon>
        <taxon>Tenebrionidae</taxon>
        <taxon>Tenebrionidae incertae sedis</taxon>
        <taxon>Tribolium</taxon>
    </lineage>
</organism>
<proteinExistence type="predicted"/>
<dbReference type="Gene3D" id="3.90.320.10">
    <property type="match status" value="1"/>
</dbReference>
<dbReference type="GO" id="GO:0006281">
    <property type="term" value="P:DNA repair"/>
    <property type="evidence" value="ECO:0007669"/>
    <property type="project" value="UniProtKB-ARBA"/>
</dbReference>
<dbReference type="InterPro" id="IPR049012">
    <property type="entry name" value="Mutator_transp_dom"/>
</dbReference>
<dbReference type="InterPro" id="IPR051703">
    <property type="entry name" value="NF-kappa-B_Signaling_Reg"/>
</dbReference>
<dbReference type="Pfam" id="PF09588">
    <property type="entry name" value="YqaJ"/>
    <property type="match status" value="1"/>
</dbReference>
<dbReference type="InterPro" id="IPR019080">
    <property type="entry name" value="YqaJ_viral_recombinase"/>
</dbReference>
<dbReference type="HOGENOM" id="CLU_635131_0_0_1"/>
<dbReference type="InParanoid" id="D6WXX4"/>
<dbReference type="AlphaFoldDB" id="D6WXX4"/>
<dbReference type="SUPFAM" id="SSF52980">
    <property type="entry name" value="Restriction endonuclease-like"/>
    <property type="match status" value="1"/>
</dbReference>
<dbReference type="Proteomes" id="UP000007266">
    <property type="component" value="Linkage group 8"/>
</dbReference>
<evidence type="ECO:0000313" key="3">
    <source>
        <dbReference type="EMBL" id="EFA07715.1"/>
    </source>
</evidence>
<reference evidence="3 4" key="2">
    <citation type="journal article" date="2010" name="Nucleic Acids Res.">
        <title>BeetleBase in 2010: revisions to provide comprehensive genomic information for Tribolium castaneum.</title>
        <authorList>
            <person name="Kim H.S."/>
            <person name="Murphy T."/>
            <person name="Xia J."/>
            <person name="Caragea D."/>
            <person name="Park Y."/>
            <person name="Beeman R.W."/>
            <person name="Lorenzen M.D."/>
            <person name="Butcher S."/>
            <person name="Manak J.R."/>
            <person name="Brown S.J."/>
        </authorList>
    </citation>
    <scope>GENOME REANNOTATION</scope>
    <source>
        <strain evidence="3 4">Georgia GA2</strain>
    </source>
</reference>
<evidence type="ECO:0000313" key="4">
    <source>
        <dbReference type="Proteomes" id="UP000007266"/>
    </source>
</evidence>
<feature type="domain" description="Mutator-like transposase" evidence="2">
    <location>
        <begin position="54"/>
        <end position="279"/>
    </location>
</feature>
<gene>
    <name evidence="3" type="primary">GLEAN_02192</name>
    <name evidence="3" type="ORF">TcasGA2_TC002192</name>
</gene>
<feature type="domain" description="YqaJ viral recombinase" evidence="1">
    <location>
        <begin position="309"/>
        <end position="402"/>
    </location>
</feature>
<evidence type="ECO:0000259" key="2">
    <source>
        <dbReference type="Pfam" id="PF20700"/>
    </source>
</evidence>
<evidence type="ECO:0000259" key="1">
    <source>
        <dbReference type="Pfam" id="PF09588"/>
    </source>
</evidence>
<dbReference type="InterPro" id="IPR011604">
    <property type="entry name" value="PDDEXK-like_dom_sf"/>
</dbReference>
<dbReference type="PhylomeDB" id="D6WXX4"/>
<dbReference type="CDD" id="cd22343">
    <property type="entry name" value="PDDEXK_lambda_exonuclease-like"/>
    <property type="match status" value="1"/>
</dbReference>
<dbReference type="Pfam" id="PF20700">
    <property type="entry name" value="Mutator"/>
    <property type="match status" value="1"/>
</dbReference>
<name>D6WXX4_TRICA</name>
<dbReference type="PANTHER" id="PTHR46609">
    <property type="entry name" value="EXONUCLEASE, PHAGE-TYPE/RECB, C-TERMINAL DOMAIN-CONTAINING PROTEIN"/>
    <property type="match status" value="1"/>
</dbReference>
<accession>D6WXX4</accession>
<sequence length="432" mass="49850">MKSAESTAKLRLTCLNTLFIIGRLEHVEITESPKGALSISIVTWTKNSTRKRLHFPKVWQQLLFDQMQEAGRAEKELAIKAGDISKDGVPFITVVTDGGWSHRSHGHRYNVNSGVACVIGFQTKKLLDVDVRNKYCSMCVFIEKNQKQASPYQCFKNWNANSSAMESDMLVQAFKRSKSLHRLEYRCFIGDGDSSVFKKLIENVEYRRHIEKIECANHAFNNYTKFILKTQVKGFTKGARAAIIYYSQTSQNPEDLKHDLKNGPYHVFEIHRNCKTYFCKEFKPDNEDTILHVAENIKLTIDYVQEASESNARKEYTAITGYKVRQCGFFIDLELSFIGASPDGLVNEDGIIEVKCPFSAKDKTIEEAVRNVSNFCLDKNKKLKRQPDYYYQVQTQFRVTNKKICDFVVWTEKDIYVNRIYPDPTPWDKILP</sequence>
<dbReference type="EMBL" id="KQ971357">
    <property type="protein sequence ID" value="EFA07715.1"/>
    <property type="molecule type" value="Genomic_DNA"/>
</dbReference>
<dbReference type="OMA" id="ECANHAF"/>
<keyword evidence="4" id="KW-1185">Reference proteome</keyword>